<accession>A0AAV7NHS2</accession>
<evidence type="ECO:0000313" key="1">
    <source>
        <dbReference type="EMBL" id="KAJ1115602.1"/>
    </source>
</evidence>
<keyword evidence="2" id="KW-1185">Reference proteome</keyword>
<name>A0AAV7NHS2_PLEWA</name>
<evidence type="ECO:0000313" key="2">
    <source>
        <dbReference type="Proteomes" id="UP001066276"/>
    </source>
</evidence>
<sequence length="139" mass="16037">MSGFQDAECGSKAVSRTARTRKLKPRRDLDINSIVNVQSLVTELVDPPEIRNAGSWRRLLAERVKVDLGTKAQSKWARQEGLEVSSDYWETSNRLNFSVLRGVNWHQIIFFSKWLLYRTPQPYLVWGLAILICDFAARK</sequence>
<protein>
    <submittedName>
        <fullName evidence="1">Uncharacterized protein</fullName>
    </submittedName>
</protein>
<gene>
    <name evidence="1" type="ORF">NDU88_003824</name>
</gene>
<organism evidence="1 2">
    <name type="scientific">Pleurodeles waltl</name>
    <name type="common">Iberian ribbed newt</name>
    <dbReference type="NCBI Taxonomy" id="8319"/>
    <lineage>
        <taxon>Eukaryota</taxon>
        <taxon>Metazoa</taxon>
        <taxon>Chordata</taxon>
        <taxon>Craniata</taxon>
        <taxon>Vertebrata</taxon>
        <taxon>Euteleostomi</taxon>
        <taxon>Amphibia</taxon>
        <taxon>Batrachia</taxon>
        <taxon>Caudata</taxon>
        <taxon>Salamandroidea</taxon>
        <taxon>Salamandridae</taxon>
        <taxon>Pleurodelinae</taxon>
        <taxon>Pleurodeles</taxon>
    </lineage>
</organism>
<reference evidence="1" key="1">
    <citation type="journal article" date="2022" name="bioRxiv">
        <title>Sequencing and chromosome-scale assembly of the giantPleurodeles waltlgenome.</title>
        <authorList>
            <person name="Brown T."/>
            <person name="Elewa A."/>
            <person name="Iarovenko S."/>
            <person name="Subramanian E."/>
            <person name="Araus A.J."/>
            <person name="Petzold A."/>
            <person name="Susuki M."/>
            <person name="Suzuki K.-i.T."/>
            <person name="Hayashi T."/>
            <person name="Toyoda A."/>
            <person name="Oliveira C."/>
            <person name="Osipova E."/>
            <person name="Leigh N.D."/>
            <person name="Simon A."/>
            <person name="Yun M.H."/>
        </authorList>
    </citation>
    <scope>NUCLEOTIDE SEQUENCE</scope>
    <source>
        <strain evidence="1">20211129_DDA</strain>
        <tissue evidence="1">Liver</tissue>
    </source>
</reference>
<dbReference type="AlphaFoldDB" id="A0AAV7NHS2"/>
<dbReference type="Proteomes" id="UP001066276">
    <property type="component" value="Chromosome 8"/>
</dbReference>
<dbReference type="EMBL" id="JANPWB010000012">
    <property type="protein sequence ID" value="KAJ1115602.1"/>
    <property type="molecule type" value="Genomic_DNA"/>
</dbReference>
<proteinExistence type="predicted"/>
<comment type="caution">
    <text evidence="1">The sequence shown here is derived from an EMBL/GenBank/DDBJ whole genome shotgun (WGS) entry which is preliminary data.</text>
</comment>